<dbReference type="EMBL" id="JJMG01000001">
    <property type="protein sequence ID" value="KEG44414.1"/>
    <property type="molecule type" value="Genomic_DNA"/>
</dbReference>
<accession>A0ABR4TAE9</accession>
<dbReference type="RefSeq" id="WP_037637508.1">
    <property type="nucleotide sequence ID" value="NZ_KL503830.1"/>
</dbReference>
<evidence type="ECO:0000313" key="2">
    <source>
        <dbReference type="Proteomes" id="UP000027632"/>
    </source>
</evidence>
<keyword evidence="2" id="KW-1185">Reference proteome</keyword>
<organism evidence="1 2">
    <name type="scientific">Streptomyces griseorubens</name>
    <dbReference type="NCBI Taxonomy" id="66897"/>
    <lineage>
        <taxon>Bacteria</taxon>
        <taxon>Bacillati</taxon>
        <taxon>Actinomycetota</taxon>
        <taxon>Actinomycetes</taxon>
        <taxon>Kitasatosporales</taxon>
        <taxon>Streptomycetaceae</taxon>
        <taxon>Streptomyces</taxon>
        <taxon>Streptomyces althioticus group</taxon>
    </lineage>
</organism>
<evidence type="ECO:0000313" key="1">
    <source>
        <dbReference type="EMBL" id="KEG44414.1"/>
    </source>
</evidence>
<gene>
    <name evidence="1" type="ORF">DJ64_00345</name>
</gene>
<dbReference type="Proteomes" id="UP000027632">
    <property type="component" value="Unassembled WGS sequence"/>
</dbReference>
<dbReference type="Pfam" id="PF20062">
    <property type="entry name" value="DUF6461"/>
    <property type="match status" value="1"/>
</dbReference>
<protein>
    <submittedName>
        <fullName evidence="1">Uncharacterized protein</fullName>
    </submittedName>
</protein>
<sequence>MVDLSELFGEGWCVTLTQLAPALALERMGVRDVTDVDDGMQLATERLEADGTQPEVLLLGRELRDGWSLIVELEGALGWVGMDRAVLEALSAGGRVAASAFEDPNQLMVHVAVDGQVVCELDAITGRLPYAVADTEQTVGNLLSLGFSRGGEPTGQVVAADAAGRVVLALRAVTGVELQEEDFDGPWLGGLSAAGG</sequence>
<name>A0ABR4TAE9_9ACTN</name>
<dbReference type="InterPro" id="IPR045592">
    <property type="entry name" value="DUF6461"/>
</dbReference>
<dbReference type="GeneID" id="97453913"/>
<comment type="caution">
    <text evidence="1">The sequence shown here is derived from an EMBL/GenBank/DDBJ whole genome shotgun (WGS) entry which is preliminary data.</text>
</comment>
<proteinExistence type="predicted"/>
<reference evidence="1 2" key="1">
    <citation type="submission" date="2014-04" db="EMBL/GenBank/DDBJ databases">
        <title>Draft genome sequence of the novel Streptomyces griseorubens JSD-1 playing a role in carbon and nitrogen cycle.</title>
        <authorList>
            <consortium name="Shanghai Jiao Tong University"/>
            <person name="Feng H."/>
            <person name="Sun Y."/>
            <person name="Zhi Y."/>
            <person name="Mao L."/>
            <person name="Luo Y."/>
            <person name="Wei X."/>
            <person name="Zhou P."/>
        </authorList>
    </citation>
    <scope>NUCLEOTIDE SEQUENCE [LARGE SCALE GENOMIC DNA]</scope>
    <source>
        <strain evidence="1 2">JSD-1</strain>
    </source>
</reference>